<organism evidence="2 3">
    <name type="scientific">Orchesella cincta</name>
    <name type="common">Springtail</name>
    <name type="synonym">Podura cincta</name>
    <dbReference type="NCBI Taxonomy" id="48709"/>
    <lineage>
        <taxon>Eukaryota</taxon>
        <taxon>Metazoa</taxon>
        <taxon>Ecdysozoa</taxon>
        <taxon>Arthropoda</taxon>
        <taxon>Hexapoda</taxon>
        <taxon>Collembola</taxon>
        <taxon>Entomobryomorpha</taxon>
        <taxon>Entomobryoidea</taxon>
        <taxon>Orchesellidae</taxon>
        <taxon>Orchesellinae</taxon>
        <taxon>Orchesella</taxon>
    </lineage>
</organism>
<evidence type="ECO:0000256" key="1">
    <source>
        <dbReference type="SAM" id="MobiDB-lite"/>
    </source>
</evidence>
<dbReference type="AlphaFoldDB" id="A0A1D2MZV0"/>
<gene>
    <name evidence="2" type="ORF">Ocin01_08197</name>
</gene>
<protein>
    <recommendedName>
        <fullName evidence="4">F-box domain-containing protein</fullName>
    </recommendedName>
</protein>
<dbReference type="OMA" id="KIARCCS"/>
<feature type="compositionally biased region" description="Polar residues" evidence="1">
    <location>
        <begin position="148"/>
        <end position="158"/>
    </location>
</feature>
<comment type="caution">
    <text evidence="2">The sequence shown here is derived from an EMBL/GenBank/DDBJ whole genome shotgun (WGS) entry which is preliminary data.</text>
</comment>
<dbReference type="InterPro" id="IPR036047">
    <property type="entry name" value="F-box-like_dom_sf"/>
</dbReference>
<evidence type="ECO:0000313" key="2">
    <source>
        <dbReference type="EMBL" id="ODM98481.1"/>
    </source>
</evidence>
<name>A0A1D2MZV0_ORCCI</name>
<dbReference type="SUPFAM" id="SSF81383">
    <property type="entry name" value="F-box domain"/>
    <property type="match status" value="1"/>
</dbReference>
<evidence type="ECO:0000313" key="3">
    <source>
        <dbReference type="Proteomes" id="UP000094527"/>
    </source>
</evidence>
<dbReference type="Proteomes" id="UP000094527">
    <property type="component" value="Unassembled WGS sequence"/>
</dbReference>
<feature type="region of interest" description="Disordered" evidence="1">
    <location>
        <begin position="118"/>
        <end position="171"/>
    </location>
</feature>
<accession>A0A1D2MZV0</accession>
<proteinExistence type="predicted"/>
<sequence length="370" mass="42320">MTTKNMQAGTRLQDTNGEIGFPLHIAHILNPGKEIKFSEILCRLIHVCMIEAGFVPIIDSEPDFTVEVLCDMTREESVPQLIKRLQDIIVKKGSLHNVLYRAIVMKEFAPPLEPAETFVNRDDKETKGSPTEQSTDSIPLEKKPDSVDVTSSRSLTSKESGDGSLVSNPDSISQLVSSSRQKAYSENIAVSIIHEDSEIFVVANGPGTHRNSQISVYEFSNYQMLPSFAKAREYLKMIDFKATTFATEVKRNFCYQIMDDMDALSFDIRSLTWMPHEVIVKIARCCSSLNVIRLRNTCSNIRGALGPTNAQFWKYMIKKDFPHHNIDILNSDPAEDKYFRKYTEIYRMTFRPLRRGVGLHRPPYYYMQYY</sequence>
<reference evidence="2 3" key="1">
    <citation type="journal article" date="2016" name="Genome Biol. Evol.">
        <title>Gene Family Evolution Reflects Adaptation to Soil Environmental Stressors in the Genome of the Collembolan Orchesella cincta.</title>
        <authorList>
            <person name="Faddeeva-Vakhrusheva A."/>
            <person name="Derks M.F."/>
            <person name="Anvar S.Y."/>
            <person name="Agamennone V."/>
            <person name="Suring W."/>
            <person name="Smit S."/>
            <person name="van Straalen N.M."/>
            <person name="Roelofs D."/>
        </authorList>
    </citation>
    <scope>NUCLEOTIDE SEQUENCE [LARGE SCALE GENOMIC DNA]</scope>
    <source>
        <tissue evidence="2">Mixed pool</tissue>
    </source>
</reference>
<keyword evidence="3" id="KW-1185">Reference proteome</keyword>
<dbReference type="EMBL" id="LJIJ01000350">
    <property type="protein sequence ID" value="ODM98481.1"/>
    <property type="molecule type" value="Genomic_DNA"/>
</dbReference>
<evidence type="ECO:0008006" key="4">
    <source>
        <dbReference type="Google" id="ProtNLM"/>
    </source>
</evidence>
<feature type="compositionally biased region" description="Polar residues" evidence="1">
    <location>
        <begin position="128"/>
        <end position="137"/>
    </location>
</feature>